<sequence length="194" mass="20810">MDSVDMTNNEQSLRTLIEDLLNEIIESAIETAAHKENFKENTENDEDTAIEIEIESVVGAVVEELIVSVCQSSHGGGDAPEGLPAPTFVVVDTIDTAEAVDDEDGPKGDYAANAVTEKVSQPAKGPEVRNTFGDLVGWLDAGEIPAAQELVLRKRQKRLAAALNASFCADVAPREENNWLPTTHSPPPLAEDFG</sequence>
<evidence type="ECO:0000313" key="2">
    <source>
        <dbReference type="Proteomes" id="UP000475862"/>
    </source>
</evidence>
<reference evidence="1 2" key="1">
    <citation type="submission" date="2019-08" db="EMBL/GenBank/DDBJ databases">
        <title>The genome of the soybean aphid Biotype 1, its phylome, world population structure and adaptation to the North American continent.</title>
        <authorList>
            <person name="Giordano R."/>
            <person name="Donthu R.K."/>
            <person name="Hernandez A.G."/>
            <person name="Wright C.L."/>
            <person name="Zimin A.V."/>
        </authorList>
    </citation>
    <scope>NUCLEOTIDE SEQUENCE [LARGE SCALE GENOMIC DNA]</scope>
    <source>
        <tissue evidence="1">Whole aphids</tissue>
    </source>
</reference>
<keyword evidence="2" id="KW-1185">Reference proteome</keyword>
<accession>A0A6G0TL82</accession>
<comment type="caution">
    <text evidence="1">The sequence shown here is derived from an EMBL/GenBank/DDBJ whole genome shotgun (WGS) entry which is preliminary data.</text>
</comment>
<dbReference type="OrthoDB" id="10594085at2759"/>
<name>A0A6G0TL82_APHGL</name>
<organism evidence="1 2">
    <name type="scientific">Aphis glycines</name>
    <name type="common">Soybean aphid</name>
    <dbReference type="NCBI Taxonomy" id="307491"/>
    <lineage>
        <taxon>Eukaryota</taxon>
        <taxon>Metazoa</taxon>
        <taxon>Ecdysozoa</taxon>
        <taxon>Arthropoda</taxon>
        <taxon>Hexapoda</taxon>
        <taxon>Insecta</taxon>
        <taxon>Pterygota</taxon>
        <taxon>Neoptera</taxon>
        <taxon>Paraneoptera</taxon>
        <taxon>Hemiptera</taxon>
        <taxon>Sternorrhyncha</taxon>
        <taxon>Aphidomorpha</taxon>
        <taxon>Aphidoidea</taxon>
        <taxon>Aphididae</taxon>
        <taxon>Aphidini</taxon>
        <taxon>Aphis</taxon>
        <taxon>Aphis</taxon>
    </lineage>
</organism>
<gene>
    <name evidence="1" type="ORF">AGLY_008426</name>
</gene>
<dbReference type="AlphaFoldDB" id="A0A6G0TL82"/>
<evidence type="ECO:0000313" key="1">
    <source>
        <dbReference type="EMBL" id="KAE9534336.1"/>
    </source>
</evidence>
<dbReference type="Proteomes" id="UP000475862">
    <property type="component" value="Unassembled WGS sequence"/>
</dbReference>
<proteinExistence type="predicted"/>
<dbReference type="EMBL" id="VYZN01000028">
    <property type="protein sequence ID" value="KAE9534336.1"/>
    <property type="molecule type" value="Genomic_DNA"/>
</dbReference>
<protein>
    <submittedName>
        <fullName evidence="1">Uncharacterized protein</fullName>
    </submittedName>
</protein>